<evidence type="ECO:0000256" key="10">
    <source>
        <dbReference type="SAM" id="MobiDB-lite"/>
    </source>
</evidence>
<protein>
    <recommendedName>
        <fullName evidence="5">phosphomannomutase</fullName>
        <ecNumber evidence="5">5.4.2.8</ecNumber>
    </recommendedName>
</protein>
<comment type="pathway">
    <text evidence="3">Nucleotide-sugar biosynthesis; GDP-alpha-D-mannose biosynthesis; alpha-D-mannose 1-phosphate from D-fructose 6-phosphate: step 2/2.</text>
</comment>
<dbReference type="Gene3D" id="3.30.310.50">
    <property type="entry name" value="Alpha-D-phosphohexomutase, C-terminal domain"/>
    <property type="match status" value="1"/>
</dbReference>
<dbReference type="PANTHER" id="PTHR43771:SF2">
    <property type="entry name" value="PHOSPHOMANNOMUTASE_PHOSPHOGLUCOMUTASE"/>
    <property type="match status" value="1"/>
</dbReference>
<dbReference type="EMBL" id="JAZHOG010000009">
    <property type="protein sequence ID" value="MEJ8568804.1"/>
    <property type="molecule type" value="Genomic_DNA"/>
</dbReference>
<comment type="similarity">
    <text evidence="4">Belongs to the phosphohexose mutase family.</text>
</comment>
<dbReference type="InterPro" id="IPR005846">
    <property type="entry name" value="A-D-PHexomutase_a/b/a-III"/>
</dbReference>
<evidence type="ECO:0000256" key="4">
    <source>
        <dbReference type="ARBA" id="ARBA00010231"/>
    </source>
</evidence>
<evidence type="ECO:0000256" key="6">
    <source>
        <dbReference type="ARBA" id="ARBA00022553"/>
    </source>
</evidence>
<dbReference type="InterPro" id="IPR016066">
    <property type="entry name" value="A-D-PHexomutase_CS"/>
</dbReference>
<dbReference type="Pfam" id="PF02880">
    <property type="entry name" value="PGM_PMM_III"/>
    <property type="match status" value="1"/>
</dbReference>
<evidence type="ECO:0000313" key="17">
    <source>
        <dbReference type="Proteomes" id="UP001359886"/>
    </source>
</evidence>
<accession>A0AAW9RII5</accession>
<dbReference type="CDD" id="cd03089">
    <property type="entry name" value="PMM_PGM"/>
    <property type="match status" value="1"/>
</dbReference>
<organism evidence="16 17">
    <name type="scientific">Elongatibacter sediminis</name>
    <dbReference type="NCBI Taxonomy" id="3119006"/>
    <lineage>
        <taxon>Bacteria</taxon>
        <taxon>Pseudomonadati</taxon>
        <taxon>Pseudomonadota</taxon>
        <taxon>Gammaproteobacteria</taxon>
        <taxon>Chromatiales</taxon>
        <taxon>Wenzhouxiangellaceae</taxon>
        <taxon>Elongatibacter</taxon>
    </lineage>
</organism>
<keyword evidence="6" id="KW-0597">Phosphoprotein</keyword>
<evidence type="ECO:0000256" key="3">
    <source>
        <dbReference type="ARBA" id="ARBA00004699"/>
    </source>
</evidence>
<keyword evidence="11" id="KW-1133">Transmembrane helix</keyword>
<feature type="domain" description="Alpha-D-phosphohexomutase alpha/beta/alpha" evidence="15">
    <location>
        <begin position="628"/>
        <end position="738"/>
    </location>
</feature>
<proteinExistence type="inferred from homology"/>
<evidence type="ECO:0000259" key="12">
    <source>
        <dbReference type="Pfam" id="PF00408"/>
    </source>
</evidence>
<dbReference type="InterPro" id="IPR005845">
    <property type="entry name" value="A-D-PHexomutase_a/b/a-II"/>
</dbReference>
<dbReference type="InterPro" id="IPR016055">
    <property type="entry name" value="A-D-PHexomutase_a/b/a-I/II/III"/>
</dbReference>
<dbReference type="GO" id="GO:0005975">
    <property type="term" value="P:carbohydrate metabolic process"/>
    <property type="evidence" value="ECO:0007669"/>
    <property type="project" value="InterPro"/>
</dbReference>
<feature type="domain" description="Alpha-D-phosphohexomutase alpha/beta/alpha" evidence="13">
    <location>
        <begin position="380"/>
        <end position="510"/>
    </location>
</feature>
<keyword evidence="8" id="KW-0460">Magnesium</keyword>
<feature type="compositionally biased region" description="Basic and acidic residues" evidence="10">
    <location>
        <begin position="283"/>
        <end position="294"/>
    </location>
</feature>
<evidence type="ECO:0000256" key="5">
    <source>
        <dbReference type="ARBA" id="ARBA00012730"/>
    </source>
</evidence>
<dbReference type="PANTHER" id="PTHR43771">
    <property type="entry name" value="PHOSPHOMANNOMUTASE"/>
    <property type="match status" value="1"/>
</dbReference>
<keyword evidence="11" id="KW-0812">Transmembrane</keyword>
<dbReference type="PROSITE" id="PS00710">
    <property type="entry name" value="PGM_PMM"/>
    <property type="match status" value="1"/>
</dbReference>
<gene>
    <name evidence="16" type="ORF">V3330_14315</name>
</gene>
<feature type="transmembrane region" description="Helical" evidence="11">
    <location>
        <begin position="21"/>
        <end position="42"/>
    </location>
</feature>
<evidence type="ECO:0000256" key="9">
    <source>
        <dbReference type="ARBA" id="ARBA00023235"/>
    </source>
</evidence>
<evidence type="ECO:0000259" key="15">
    <source>
        <dbReference type="Pfam" id="PF02880"/>
    </source>
</evidence>
<dbReference type="GO" id="GO:0000287">
    <property type="term" value="F:magnesium ion binding"/>
    <property type="evidence" value="ECO:0007669"/>
    <property type="project" value="InterPro"/>
</dbReference>
<comment type="cofactor">
    <cofactor evidence="2">
        <name>Mg(2+)</name>
        <dbReference type="ChEBI" id="CHEBI:18420"/>
    </cofactor>
</comment>
<dbReference type="RefSeq" id="WP_354696125.1">
    <property type="nucleotide sequence ID" value="NZ_JAZHOG010000009.1"/>
</dbReference>
<sequence length="830" mass="90029">MIDLREKLQQLLDSMGGRRVDLKWLILLAVVGVALVVVPIALEISDQTRRAAIERLESEGHAAAERLTEVSAQLHTLLTDVEVQNLARRALANPETLPDLRQYVDGRIPEVRDVRVFDADLADYDPVAAGANGFALLDMMLMAEAGQNPPQQIHSSLETPLLYDVAVVSDGDEAAGYLAVGVEPAFIASRFESETFSSGYAALTQYNGRQPATVLERVGSLEGGDSLPQRLPVSGTLLRIEQPMMTYVEYLPFSMLLILLLVGALTLTATVFLYRKNKEWAEQRAERERRKGDGPAEDEVLEADPGDIVPAAKPAPADEGDQEGLVAETPDADGEKAAEESSGAAPLEPEAPPMQLRYNVSERIRKKREPLPPVDLRPEIFRAYDIRGIVGKTLDAGIARQVGQVLGTLALEKDAGPVVVARDGRLSGPDLVDGMIEGITASGCDVLDIGAVPTGVLYYAAYERARGTGVMITGSHNPPDYNGFKIMLAGHPLHGAAIRRIHERIVEGEFRVGEGSAEQADVLDDYRERIAGDIKLDRPLRVVIDCGNGIGGICAADVLRAVGAEVLPLFDEVDGTFPNHHPDPSDPENLEDLIESVRLMDADIGLALDGDADRLGVVTLGGSIIYADRIMMLLAMDVLDRMPGATIIYDVKCTGHLAKVIREAGGNPVMYKTGHSLIKARMKEIDSPFAGEMSGHFFFGERWYGVDDGIYAAARLLEILAGAEAPPEAILNALPTSYSTPELKVHLEEGENHAFVEILQSKAKFDGAQVSTIDGVRADWEDGWGLVRASNTTPILVVRFDAETEQALERIKNVFRSKMLAINPDLELPF</sequence>
<dbReference type="AlphaFoldDB" id="A0AAW9RII5"/>
<evidence type="ECO:0000256" key="7">
    <source>
        <dbReference type="ARBA" id="ARBA00022723"/>
    </source>
</evidence>
<evidence type="ECO:0000259" key="14">
    <source>
        <dbReference type="Pfam" id="PF02879"/>
    </source>
</evidence>
<feature type="domain" description="Alpha-D-phosphohexomutase alpha/beta/alpha" evidence="14">
    <location>
        <begin position="525"/>
        <end position="619"/>
    </location>
</feature>
<name>A0AAW9RII5_9GAMM</name>
<dbReference type="SUPFAM" id="SSF55957">
    <property type="entry name" value="Phosphoglucomutase, C-terminal domain"/>
    <property type="match status" value="1"/>
</dbReference>
<dbReference type="EC" id="5.4.2.8" evidence="5"/>
<comment type="catalytic activity">
    <reaction evidence="1">
        <text>alpha-D-mannose 1-phosphate = D-mannose 6-phosphate</text>
        <dbReference type="Rhea" id="RHEA:11140"/>
        <dbReference type="ChEBI" id="CHEBI:58409"/>
        <dbReference type="ChEBI" id="CHEBI:58735"/>
        <dbReference type="EC" id="5.4.2.8"/>
    </reaction>
</comment>
<dbReference type="InterPro" id="IPR005844">
    <property type="entry name" value="A-D-PHexomutase_a/b/a-I"/>
</dbReference>
<dbReference type="Pfam" id="PF00408">
    <property type="entry name" value="PGM_PMM_IV"/>
    <property type="match status" value="1"/>
</dbReference>
<feature type="transmembrane region" description="Helical" evidence="11">
    <location>
        <begin position="250"/>
        <end position="274"/>
    </location>
</feature>
<keyword evidence="11" id="KW-0472">Membrane</keyword>
<keyword evidence="7" id="KW-0479">Metal-binding</keyword>
<dbReference type="GO" id="GO:0004615">
    <property type="term" value="F:phosphomannomutase activity"/>
    <property type="evidence" value="ECO:0007669"/>
    <property type="project" value="UniProtKB-EC"/>
</dbReference>
<dbReference type="Pfam" id="PF02879">
    <property type="entry name" value="PGM_PMM_II"/>
    <property type="match status" value="1"/>
</dbReference>
<reference evidence="16 17" key="1">
    <citation type="submission" date="2024-02" db="EMBL/GenBank/DDBJ databases">
        <title>A novel Wenzhouxiangellaceae bacterium, isolated from coastal sediments.</title>
        <authorList>
            <person name="Du Z.-J."/>
            <person name="Ye Y.-Q."/>
            <person name="Zhang X.-Y."/>
        </authorList>
    </citation>
    <scope>NUCLEOTIDE SEQUENCE [LARGE SCALE GENOMIC DNA]</scope>
    <source>
        <strain evidence="16 17">CH-27</strain>
    </source>
</reference>
<evidence type="ECO:0000256" key="8">
    <source>
        <dbReference type="ARBA" id="ARBA00022842"/>
    </source>
</evidence>
<evidence type="ECO:0000256" key="1">
    <source>
        <dbReference type="ARBA" id="ARBA00000586"/>
    </source>
</evidence>
<evidence type="ECO:0000313" key="16">
    <source>
        <dbReference type="EMBL" id="MEJ8568804.1"/>
    </source>
</evidence>
<evidence type="ECO:0000256" key="2">
    <source>
        <dbReference type="ARBA" id="ARBA00001946"/>
    </source>
</evidence>
<keyword evidence="9" id="KW-0413">Isomerase</keyword>
<dbReference type="InterPro" id="IPR005843">
    <property type="entry name" value="A-D-PHexomutase_C"/>
</dbReference>
<dbReference type="PRINTS" id="PR00509">
    <property type="entry name" value="PGMPMM"/>
</dbReference>
<dbReference type="Proteomes" id="UP001359886">
    <property type="component" value="Unassembled WGS sequence"/>
</dbReference>
<dbReference type="Pfam" id="PF02878">
    <property type="entry name" value="PGM_PMM_I"/>
    <property type="match status" value="1"/>
</dbReference>
<feature type="compositionally biased region" description="Acidic residues" evidence="10">
    <location>
        <begin position="295"/>
        <end position="305"/>
    </location>
</feature>
<dbReference type="InterPro" id="IPR005841">
    <property type="entry name" value="Alpha-D-phosphohexomutase_SF"/>
</dbReference>
<feature type="region of interest" description="Disordered" evidence="10">
    <location>
        <begin position="283"/>
        <end position="351"/>
    </location>
</feature>
<feature type="domain" description="Alpha-D-phosphohexomutase C-terminal" evidence="12">
    <location>
        <begin position="743"/>
        <end position="815"/>
    </location>
</feature>
<dbReference type="SUPFAM" id="SSF53738">
    <property type="entry name" value="Phosphoglucomutase, first 3 domains"/>
    <property type="match status" value="3"/>
</dbReference>
<dbReference type="InterPro" id="IPR036900">
    <property type="entry name" value="A-D-PHexomutase_C_sf"/>
</dbReference>
<evidence type="ECO:0000259" key="13">
    <source>
        <dbReference type="Pfam" id="PF02878"/>
    </source>
</evidence>
<keyword evidence="17" id="KW-1185">Reference proteome</keyword>
<comment type="caution">
    <text evidence="16">The sequence shown here is derived from an EMBL/GenBank/DDBJ whole genome shotgun (WGS) entry which is preliminary data.</text>
</comment>
<evidence type="ECO:0000256" key="11">
    <source>
        <dbReference type="SAM" id="Phobius"/>
    </source>
</evidence>
<dbReference type="Gene3D" id="3.40.120.10">
    <property type="entry name" value="Alpha-D-Glucose-1,6-Bisphosphate, subunit A, domain 3"/>
    <property type="match status" value="3"/>
</dbReference>